<dbReference type="PANTHER" id="PTHR46300:SF7">
    <property type="entry name" value="P450, PUTATIVE (EUROFUNG)-RELATED"/>
    <property type="match status" value="1"/>
</dbReference>
<dbReference type="Pfam" id="PF00067">
    <property type="entry name" value="p450"/>
    <property type="match status" value="2"/>
</dbReference>
<dbReference type="GO" id="GO:0005506">
    <property type="term" value="F:iron ion binding"/>
    <property type="evidence" value="ECO:0007669"/>
    <property type="project" value="InterPro"/>
</dbReference>
<keyword evidence="8 15" id="KW-1133">Transmembrane helix</keyword>
<evidence type="ECO:0000256" key="4">
    <source>
        <dbReference type="ARBA" id="ARBA00010617"/>
    </source>
</evidence>
<evidence type="ECO:0000256" key="5">
    <source>
        <dbReference type="ARBA" id="ARBA00022617"/>
    </source>
</evidence>
<dbReference type="AlphaFoldDB" id="A0A2G8RT97"/>
<evidence type="ECO:0000313" key="17">
    <source>
        <dbReference type="Proteomes" id="UP000230002"/>
    </source>
</evidence>
<evidence type="ECO:0000256" key="8">
    <source>
        <dbReference type="ARBA" id="ARBA00022989"/>
    </source>
</evidence>
<dbReference type="CDD" id="cd11065">
    <property type="entry name" value="CYP64-like"/>
    <property type="match status" value="1"/>
</dbReference>
<dbReference type="InterPro" id="IPR017972">
    <property type="entry name" value="Cyt_P450_CS"/>
</dbReference>
<comment type="pathway">
    <text evidence="3">Secondary metabolite biosynthesis.</text>
</comment>
<name>A0A2G8RT97_9APHY</name>
<dbReference type="PROSITE" id="PS00086">
    <property type="entry name" value="CYTOCHROME_P450"/>
    <property type="match status" value="1"/>
</dbReference>
<evidence type="ECO:0000256" key="11">
    <source>
        <dbReference type="ARBA" id="ARBA00023033"/>
    </source>
</evidence>
<keyword evidence="5 13" id="KW-0349">Heme</keyword>
<dbReference type="InterPro" id="IPR050364">
    <property type="entry name" value="Cytochrome_P450_fung"/>
</dbReference>
<keyword evidence="10 13" id="KW-0408">Iron</keyword>
<dbReference type="GO" id="GO:0020037">
    <property type="term" value="F:heme binding"/>
    <property type="evidence" value="ECO:0007669"/>
    <property type="project" value="InterPro"/>
</dbReference>
<evidence type="ECO:0000256" key="3">
    <source>
        <dbReference type="ARBA" id="ARBA00005179"/>
    </source>
</evidence>
<dbReference type="PANTHER" id="PTHR46300">
    <property type="entry name" value="P450, PUTATIVE (EUROFUNG)-RELATED-RELATED"/>
    <property type="match status" value="1"/>
</dbReference>
<dbReference type="InterPro" id="IPR002401">
    <property type="entry name" value="Cyt_P450_E_grp-I"/>
</dbReference>
<dbReference type="EMBL" id="AYKW01000056">
    <property type="protein sequence ID" value="PIL24713.1"/>
    <property type="molecule type" value="Genomic_DNA"/>
</dbReference>
<dbReference type="Proteomes" id="UP000230002">
    <property type="component" value="Unassembled WGS sequence"/>
</dbReference>
<comment type="caution">
    <text evidence="16">The sequence shown here is derived from an EMBL/GenBank/DDBJ whole genome shotgun (WGS) entry which is preliminary data.</text>
</comment>
<sequence>MDSVRLAATPITPSALVGVFFALFLFAHLHSRGAWNARSRGLPLPPGPRPLPLVGNIFDWPRSYQWTAFRTMAAKYGDVLYFDILGKRMLVLGNPSDILELLDKQSANTSSREHSIIGTLSGHESNLSGMPYGPWWRRNRRELWHEFYPGVVSAYMPAQQKSAHRFLNKLMKSPLKLREHVLFDVDVADDGDELIEMVEASLAWHAEAFIPGKYLVEAVPILAYVPPWVPGATVQKLSIHWRSTVTRVKKEIDRLAKVDTGGKSAVNRMVMRMAGSSEKLLEKDVEEIVRNVAAVAIDGMFSTVQSFFVAMSLYPEVQRKAQAELDAVVGPNRLPNFEDRDTLVYVNALIREALRWQNVLPFALPHKTVEDDEFHGHFIPAGTNILPNVWACMHDPDVYPDPEVFRPERFIRDGKLDFSTAPDPIKFVFGFGRRMCPGRYFALNGLFINIASALHVFAITPPVDENGVGIMVEPQVTDGLLWYV</sequence>
<evidence type="ECO:0000256" key="14">
    <source>
        <dbReference type="RuleBase" id="RU000461"/>
    </source>
</evidence>
<dbReference type="PRINTS" id="PR00385">
    <property type="entry name" value="P450"/>
</dbReference>
<feature type="transmembrane region" description="Helical" evidence="15">
    <location>
        <begin position="6"/>
        <end position="29"/>
    </location>
</feature>
<comment type="subcellular location">
    <subcellularLocation>
        <location evidence="2">Membrane</location>
        <topology evidence="2">Single-pass membrane protein</topology>
    </subcellularLocation>
</comment>
<protein>
    <submittedName>
        <fullName evidence="16">Cytochrome P450</fullName>
    </submittedName>
</protein>
<comment type="similarity">
    <text evidence="4 14">Belongs to the cytochrome P450 family.</text>
</comment>
<evidence type="ECO:0000256" key="12">
    <source>
        <dbReference type="ARBA" id="ARBA00023136"/>
    </source>
</evidence>
<evidence type="ECO:0000256" key="7">
    <source>
        <dbReference type="ARBA" id="ARBA00022723"/>
    </source>
</evidence>
<dbReference type="GO" id="GO:0016020">
    <property type="term" value="C:membrane"/>
    <property type="evidence" value="ECO:0007669"/>
    <property type="project" value="UniProtKB-SubCell"/>
</dbReference>
<dbReference type="SUPFAM" id="SSF48264">
    <property type="entry name" value="Cytochrome P450"/>
    <property type="match status" value="1"/>
</dbReference>
<evidence type="ECO:0000256" key="9">
    <source>
        <dbReference type="ARBA" id="ARBA00023002"/>
    </source>
</evidence>
<keyword evidence="7 13" id="KW-0479">Metal-binding</keyword>
<dbReference type="GO" id="GO:0004497">
    <property type="term" value="F:monooxygenase activity"/>
    <property type="evidence" value="ECO:0007669"/>
    <property type="project" value="UniProtKB-KW"/>
</dbReference>
<keyword evidence="17" id="KW-1185">Reference proteome</keyword>
<gene>
    <name evidence="16" type="ORF">GSI_12599</name>
</gene>
<evidence type="ECO:0000313" key="16">
    <source>
        <dbReference type="EMBL" id="PIL24713.1"/>
    </source>
</evidence>
<dbReference type="InterPro" id="IPR001128">
    <property type="entry name" value="Cyt_P450"/>
</dbReference>
<dbReference type="GO" id="GO:0016705">
    <property type="term" value="F:oxidoreductase activity, acting on paired donors, with incorporation or reduction of molecular oxygen"/>
    <property type="evidence" value="ECO:0007669"/>
    <property type="project" value="InterPro"/>
</dbReference>
<keyword evidence="12 15" id="KW-0472">Membrane</keyword>
<dbReference type="PRINTS" id="PR00463">
    <property type="entry name" value="EP450I"/>
</dbReference>
<evidence type="ECO:0000256" key="15">
    <source>
        <dbReference type="SAM" id="Phobius"/>
    </source>
</evidence>
<evidence type="ECO:0000256" key="13">
    <source>
        <dbReference type="PIRSR" id="PIRSR602401-1"/>
    </source>
</evidence>
<evidence type="ECO:0000256" key="10">
    <source>
        <dbReference type="ARBA" id="ARBA00023004"/>
    </source>
</evidence>
<evidence type="ECO:0000256" key="6">
    <source>
        <dbReference type="ARBA" id="ARBA00022692"/>
    </source>
</evidence>
<proteinExistence type="inferred from homology"/>
<reference evidence="16 17" key="1">
    <citation type="journal article" date="2015" name="Sci. Rep.">
        <title>Chromosome-level genome map provides insights into diverse defense mechanisms in the medicinal fungus Ganoderma sinense.</title>
        <authorList>
            <person name="Zhu Y."/>
            <person name="Xu J."/>
            <person name="Sun C."/>
            <person name="Zhou S."/>
            <person name="Xu H."/>
            <person name="Nelson D.R."/>
            <person name="Qian J."/>
            <person name="Song J."/>
            <person name="Luo H."/>
            <person name="Xiang L."/>
            <person name="Li Y."/>
            <person name="Xu Z."/>
            <person name="Ji A."/>
            <person name="Wang L."/>
            <person name="Lu S."/>
            <person name="Hayward A."/>
            <person name="Sun W."/>
            <person name="Li X."/>
            <person name="Schwartz D.C."/>
            <person name="Wang Y."/>
            <person name="Chen S."/>
        </authorList>
    </citation>
    <scope>NUCLEOTIDE SEQUENCE [LARGE SCALE GENOMIC DNA]</scope>
    <source>
        <strain evidence="16 17">ZZ0214-1</strain>
    </source>
</reference>
<dbReference type="Gene3D" id="1.10.630.10">
    <property type="entry name" value="Cytochrome P450"/>
    <property type="match status" value="1"/>
</dbReference>
<feature type="binding site" description="axial binding residue" evidence="13">
    <location>
        <position position="436"/>
    </location>
    <ligand>
        <name>heme</name>
        <dbReference type="ChEBI" id="CHEBI:30413"/>
    </ligand>
    <ligandPart>
        <name>Fe</name>
        <dbReference type="ChEBI" id="CHEBI:18248"/>
    </ligandPart>
</feature>
<dbReference type="OrthoDB" id="3255500at2759"/>
<keyword evidence="6 15" id="KW-0812">Transmembrane</keyword>
<keyword evidence="11 14" id="KW-0503">Monooxygenase</keyword>
<evidence type="ECO:0000256" key="1">
    <source>
        <dbReference type="ARBA" id="ARBA00001971"/>
    </source>
</evidence>
<organism evidence="16 17">
    <name type="scientific">Ganoderma sinense ZZ0214-1</name>
    <dbReference type="NCBI Taxonomy" id="1077348"/>
    <lineage>
        <taxon>Eukaryota</taxon>
        <taxon>Fungi</taxon>
        <taxon>Dikarya</taxon>
        <taxon>Basidiomycota</taxon>
        <taxon>Agaricomycotina</taxon>
        <taxon>Agaricomycetes</taxon>
        <taxon>Polyporales</taxon>
        <taxon>Polyporaceae</taxon>
        <taxon>Ganoderma</taxon>
    </lineage>
</organism>
<keyword evidence="9 14" id="KW-0560">Oxidoreductase</keyword>
<dbReference type="InterPro" id="IPR036396">
    <property type="entry name" value="Cyt_P450_sf"/>
</dbReference>
<dbReference type="STRING" id="1077348.A0A2G8RT97"/>
<comment type="cofactor">
    <cofactor evidence="1 13">
        <name>heme</name>
        <dbReference type="ChEBI" id="CHEBI:30413"/>
    </cofactor>
</comment>
<evidence type="ECO:0000256" key="2">
    <source>
        <dbReference type="ARBA" id="ARBA00004167"/>
    </source>
</evidence>
<accession>A0A2G8RT97</accession>